<dbReference type="GeneID" id="20657846"/>
<dbReference type="EMBL" id="JH159154">
    <property type="protein sequence ID" value="EGZ16698.1"/>
    <property type="molecule type" value="Genomic_DNA"/>
</dbReference>
<sequence>METSSPLGVEEWAFTQSTVEGEEDLDSLQRVLAMDNKRLETRNQQLAAENQQLKEENDRLKESMTARTLELEQQSQQ</sequence>
<dbReference type="SMR" id="G4ZGJ6"/>
<keyword evidence="1" id="KW-0175">Coiled coil</keyword>
<accession>G4ZGJ6</accession>
<gene>
    <name evidence="3" type="ORF">PHYSODRAFT_500550</name>
</gene>
<feature type="non-terminal residue" evidence="3">
    <location>
        <position position="77"/>
    </location>
</feature>
<proteinExistence type="predicted"/>
<dbReference type="KEGG" id="psoj:PHYSODRAFT_500550"/>
<evidence type="ECO:0000313" key="4">
    <source>
        <dbReference type="Proteomes" id="UP000002640"/>
    </source>
</evidence>
<name>G4ZGJ6_PHYSP</name>
<evidence type="ECO:0000313" key="3">
    <source>
        <dbReference type="EMBL" id="EGZ16698.1"/>
    </source>
</evidence>
<protein>
    <submittedName>
        <fullName evidence="3">Uncharacterized protein</fullName>
    </submittedName>
</protein>
<dbReference type="RefSeq" id="XP_009525756.1">
    <property type="nucleotide sequence ID" value="XM_009527461.1"/>
</dbReference>
<dbReference type="AlphaFoldDB" id="G4ZGJ6"/>
<feature type="coiled-coil region" evidence="1">
    <location>
        <begin position="36"/>
        <end position="70"/>
    </location>
</feature>
<evidence type="ECO:0000256" key="1">
    <source>
        <dbReference type="SAM" id="Coils"/>
    </source>
</evidence>
<dbReference type="InParanoid" id="G4ZGJ6"/>
<evidence type="ECO:0000256" key="2">
    <source>
        <dbReference type="SAM" id="MobiDB-lite"/>
    </source>
</evidence>
<dbReference type="Proteomes" id="UP000002640">
    <property type="component" value="Unassembled WGS sequence"/>
</dbReference>
<keyword evidence="4" id="KW-1185">Reference proteome</keyword>
<feature type="region of interest" description="Disordered" evidence="2">
    <location>
        <begin position="1"/>
        <end position="20"/>
    </location>
</feature>
<reference evidence="3 4" key="1">
    <citation type="journal article" date="2006" name="Science">
        <title>Phytophthora genome sequences uncover evolutionary origins and mechanisms of pathogenesis.</title>
        <authorList>
            <person name="Tyler B.M."/>
            <person name="Tripathy S."/>
            <person name="Zhang X."/>
            <person name="Dehal P."/>
            <person name="Jiang R.H."/>
            <person name="Aerts A."/>
            <person name="Arredondo F.D."/>
            <person name="Baxter L."/>
            <person name="Bensasson D."/>
            <person name="Beynon J.L."/>
            <person name="Chapman J."/>
            <person name="Damasceno C.M."/>
            <person name="Dorrance A.E."/>
            <person name="Dou D."/>
            <person name="Dickerman A.W."/>
            <person name="Dubchak I.L."/>
            <person name="Garbelotto M."/>
            <person name="Gijzen M."/>
            <person name="Gordon S.G."/>
            <person name="Govers F."/>
            <person name="Grunwald N.J."/>
            <person name="Huang W."/>
            <person name="Ivors K.L."/>
            <person name="Jones R.W."/>
            <person name="Kamoun S."/>
            <person name="Krampis K."/>
            <person name="Lamour K.H."/>
            <person name="Lee M.K."/>
            <person name="McDonald W.H."/>
            <person name="Medina M."/>
            <person name="Meijer H.J."/>
            <person name="Nordberg E.K."/>
            <person name="Maclean D.J."/>
            <person name="Ospina-Giraldo M.D."/>
            <person name="Morris P.F."/>
            <person name="Phuntumart V."/>
            <person name="Putnam N.H."/>
            <person name="Rash S."/>
            <person name="Rose J.K."/>
            <person name="Sakihama Y."/>
            <person name="Salamov A.A."/>
            <person name="Savidor A."/>
            <person name="Scheuring C.F."/>
            <person name="Smith B.M."/>
            <person name="Sobral B.W."/>
            <person name="Terry A."/>
            <person name="Torto-Alalibo T.A."/>
            <person name="Win J."/>
            <person name="Xu Z."/>
            <person name="Zhang H."/>
            <person name="Grigoriev I.V."/>
            <person name="Rokhsar D.S."/>
            <person name="Boore J.L."/>
        </authorList>
    </citation>
    <scope>NUCLEOTIDE SEQUENCE [LARGE SCALE GENOMIC DNA]</scope>
    <source>
        <strain evidence="3 4">P6497</strain>
    </source>
</reference>
<organism evidence="3 4">
    <name type="scientific">Phytophthora sojae (strain P6497)</name>
    <name type="common">Soybean stem and root rot agent</name>
    <name type="synonym">Phytophthora megasperma f. sp. glycines</name>
    <dbReference type="NCBI Taxonomy" id="1094619"/>
    <lineage>
        <taxon>Eukaryota</taxon>
        <taxon>Sar</taxon>
        <taxon>Stramenopiles</taxon>
        <taxon>Oomycota</taxon>
        <taxon>Peronosporomycetes</taxon>
        <taxon>Peronosporales</taxon>
        <taxon>Peronosporaceae</taxon>
        <taxon>Phytophthora</taxon>
    </lineage>
</organism>